<gene>
    <name evidence="8" type="primary">cobG</name>
    <name evidence="8" type="ORF">GCM10020367_18200</name>
</gene>
<evidence type="ECO:0000256" key="3">
    <source>
        <dbReference type="ARBA" id="ARBA00022723"/>
    </source>
</evidence>
<sequence>MARIRIPAGYLTVSQAEVLADAAESLGDGHLDITSRGNVQLRGLAGGCGRELADVLDGAGLLPSPSHERVRNIVASPLSGLDGNGHADVQPWVRELDRLLCADGNATALSGRFLFGLDDGRGDITTLRADVMLIAEPDGSAVLRVAGDPTALRLRAEDGPRAALVAAGAFLDAARDSGTRAWRVRELPPEHALLARDVAARLAAAGIACVPAEQPLPEGAPPAPGLVEGPGGRSALSVLAPLGRLTAAQWRQLAEGAGELRVTPWRGVVVADPGADAAVGLVTDPASPWVGVGACTGRPGCAKSLSDVRSDAAATVGSGRGGLPVYWSGCERRCGHPHGTWVDVVATGAGYDISVLGEPVRTGVTAAELAGAIAAARATTATR</sequence>
<dbReference type="InterPro" id="IPR036136">
    <property type="entry name" value="Nit/Sulf_reduc_fer-like_dom_sf"/>
</dbReference>
<dbReference type="InterPro" id="IPR051329">
    <property type="entry name" value="NIR_SIR_4Fe-4S"/>
</dbReference>
<evidence type="ECO:0000256" key="2">
    <source>
        <dbReference type="ARBA" id="ARBA00022617"/>
    </source>
</evidence>
<accession>A0ABP6S8B8</accession>
<dbReference type="SUPFAM" id="SSF56014">
    <property type="entry name" value="Nitrite and sulphite reductase 4Fe-4S domain-like"/>
    <property type="match status" value="2"/>
</dbReference>
<reference evidence="9" key="1">
    <citation type="journal article" date="2019" name="Int. J. Syst. Evol. Microbiol.">
        <title>The Global Catalogue of Microorganisms (GCM) 10K type strain sequencing project: providing services to taxonomists for standard genome sequencing and annotation.</title>
        <authorList>
            <consortium name="The Broad Institute Genomics Platform"/>
            <consortium name="The Broad Institute Genome Sequencing Center for Infectious Disease"/>
            <person name="Wu L."/>
            <person name="Ma J."/>
        </authorList>
    </citation>
    <scope>NUCLEOTIDE SEQUENCE [LARGE SCALE GENOMIC DNA]</scope>
    <source>
        <strain evidence="9">JCM 9651</strain>
    </source>
</reference>
<dbReference type="Gene3D" id="3.30.413.10">
    <property type="entry name" value="Sulfite Reductase Hemoprotein, domain 1"/>
    <property type="match status" value="1"/>
</dbReference>
<comment type="caution">
    <text evidence="8">The sequence shown here is derived from an EMBL/GenBank/DDBJ whole genome shotgun (WGS) entry which is preliminary data.</text>
</comment>
<keyword evidence="6" id="KW-0411">Iron-sulfur</keyword>
<dbReference type="SUPFAM" id="SSF55124">
    <property type="entry name" value="Nitrite/Sulfite reductase N-terminal domain-like"/>
    <property type="match status" value="2"/>
</dbReference>
<name>A0ABP6S8B8_9ACTN</name>
<evidence type="ECO:0000256" key="5">
    <source>
        <dbReference type="ARBA" id="ARBA00023004"/>
    </source>
</evidence>
<dbReference type="Pfam" id="PF03460">
    <property type="entry name" value="NIR_SIR_ferr"/>
    <property type="match status" value="2"/>
</dbReference>
<evidence type="ECO:0000256" key="1">
    <source>
        <dbReference type="ARBA" id="ARBA00022485"/>
    </source>
</evidence>
<protein>
    <submittedName>
        <fullName evidence="8">Precorrin-3B synthase</fullName>
    </submittedName>
</protein>
<keyword evidence="5" id="KW-0408">Iron</keyword>
<dbReference type="Proteomes" id="UP001499990">
    <property type="component" value="Unassembled WGS sequence"/>
</dbReference>
<proteinExistence type="predicted"/>
<feature type="domain" description="Nitrite/Sulfite reductase ferredoxin-like" evidence="7">
    <location>
        <begin position="231"/>
        <end position="276"/>
    </location>
</feature>
<evidence type="ECO:0000256" key="4">
    <source>
        <dbReference type="ARBA" id="ARBA00023002"/>
    </source>
</evidence>
<dbReference type="InterPro" id="IPR045854">
    <property type="entry name" value="NO2/SO3_Rdtase_4Fe4S_sf"/>
</dbReference>
<dbReference type="InterPro" id="IPR005117">
    <property type="entry name" value="NiRdtase/SiRdtase_haem-b_fer"/>
</dbReference>
<keyword evidence="4" id="KW-0560">Oxidoreductase</keyword>
<evidence type="ECO:0000256" key="6">
    <source>
        <dbReference type="ARBA" id="ARBA00023014"/>
    </source>
</evidence>
<organism evidence="8 9">
    <name type="scientific">Streptomyces sannanensis</name>
    <dbReference type="NCBI Taxonomy" id="285536"/>
    <lineage>
        <taxon>Bacteria</taxon>
        <taxon>Bacillati</taxon>
        <taxon>Actinomycetota</taxon>
        <taxon>Actinomycetes</taxon>
        <taxon>Kitasatosporales</taxon>
        <taxon>Streptomycetaceae</taxon>
        <taxon>Streptomyces</taxon>
    </lineage>
</organism>
<keyword evidence="9" id="KW-1185">Reference proteome</keyword>
<dbReference type="EMBL" id="BAAAYL010000001">
    <property type="protein sequence ID" value="GAA3370668.1"/>
    <property type="molecule type" value="Genomic_DNA"/>
</dbReference>
<evidence type="ECO:0000313" key="9">
    <source>
        <dbReference type="Proteomes" id="UP001499990"/>
    </source>
</evidence>
<dbReference type="Gene3D" id="3.90.480.10">
    <property type="entry name" value="Sulfite Reductase Hemoprotein,Domain 2"/>
    <property type="match status" value="1"/>
</dbReference>
<keyword evidence="1" id="KW-0004">4Fe-4S</keyword>
<dbReference type="PANTHER" id="PTHR32439">
    <property type="entry name" value="FERREDOXIN--NITRITE REDUCTASE, CHLOROPLASTIC"/>
    <property type="match status" value="1"/>
</dbReference>
<keyword evidence="2" id="KW-0349">Heme</keyword>
<keyword evidence="3" id="KW-0479">Metal-binding</keyword>
<feature type="domain" description="Nitrite/Sulfite reductase ferredoxin-like" evidence="7">
    <location>
        <begin position="1"/>
        <end position="44"/>
    </location>
</feature>
<dbReference type="PANTHER" id="PTHR32439:SF9">
    <property type="entry name" value="BLR3264 PROTEIN"/>
    <property type="match status" value="1"/>
</dbReference>
<evidence type="ECO:0000313" key="8">
    <source>
        <dbReference type="EMBL" id="GAA3370668.1"/>
    </source>
</evidence>
<evidence type="ECO:0000259" key="7">
    <source>
        <dbReference type="Pfam" id="PF03460"/>
    </source>
</evidence>